<gene>
    <name evidence="1" type="ORF">MNBD_GAMMA20-1214</name>
</gene>
<accession>A0A3B1ALZ8</accession>
<feature type="non-terminal residue" evidence="1">
    <location>
        <position position="52"/>
    </location>
</feature>
<evidence type="ECO:0000313" key="1">
    <source>
        <dbReference type="EMBL" id="VAX02731.1"/>
    </source>
</evidence>
<dbReference type="AlphaFoldDB" id="A0A3B1ALZ8"/>
<sequence>MNKKRRKITLQHREHVQTRDEINTDEDKIWVCALNQFFSRQWVFSKGIVCTA</sequence>
<name>A0A3B1ALZ8_9ZZZZ</name>
<proteinExistence type="predicted"/>
<protein>
    <submittedName>
        <fullName evidence="1">Uncharacterized protein</fullName>
    </submittedName>
</protein>
<organism evidence="1">
    <name type="scientific">hydrothermal vent metagenome</name>
    <dbReference type="NCBI Taxonomy" id="652676"/>
    <lineage>
        <taxon>unclassified sequences</taxon>
        <taxon>metagenomes</taxon>
        <taxon>ecological metagenomes</taxon>
    </lineage>
</organism>
<dbReference type="EMBL" id="UOFU01000288">
    <property type="protein sequence ID" value="VAX02731.1"/>
    <property type="molecule type" value="Genomic_DNA"/>
</dbReference>
<reference evidence="1" key="1">
    <citation type="submission" date="2018-06" db="EMBL/GenBank/DDBJ databases">
        <authorList>
            <person name="Zhirakovskaya E."/>
        </authorList>
    </citation>
    <scope>NUCLEOTIDE SEQUENCE</scope>
</reference>